<gene>
    <name evidence="3" type="ORF">ABS648_05820</name>
</gene>
<feature type="repeat" description="TPR" evidence="1">
    <location>
        <begin position="271"/>
        <end position="304"/>
    </location>
</feature>
<sequence>MSWWKRFTRNADTRQTTPAAPTAEAQAAPEQTSIELRQGTAEFERFITEAELEQGNLAHGAEHLAELLKFAPGNPEWLALAERYLQTAGTPAEAVLLPPSDQRYAATEALRCWIMAREGRVADAVDLLLHVIDAAPESDYLDAWALGWLEPAGALEQLDADLQMRLYGRVIQRTPEAREATAHDLANTRRWAALARRIRPSDDFVAQWAMLHIGLLRRAALFDQALELAGPVQQQDWHQATARGLVLRQQGRPAEADLAFSQAMQQQPEELSTYLEAGDTWLENQGWAQAINWYDQALALHPEHAWAAPSRDYCQWRATGDDALLQRVIDAAKADNERAYQLWFLASGAPPQPNDASANVLRKIRDSLLDGSYNGSPGDSITLRTSSLEAPSNVLAITLELAAHGLAGCKVEVTAESIAQPDPRQPLGPVAHLLWRYEGDQAQPAMPPPGEKVSALIAALAAKPYARANWAQASHVATGLTGDEPLQVLATLVHPPAVPDRSIPALLWLTRVQSAAAQVLAHLDSGWEGSRRRELLLCALFGPSDWTTVAAIRVLAAIAHDQPAHALDIHTCFEQLESQRPDDGYCCWLEPLYESWQQLPLLFDHERETLRQNLAQLQEDDSDSA</sequence>
<feature type="compositionally biased region" description="Low complexity" evidence="2">
    <location>
        <begin position="15"/>
        <end position="32"/>
    </location>
</feature>
<dbReference type="EMBL" id="CP158373">
    <property type="protein sequence ID" value="XBY65287.1"/>
    <property type="molecule type" value="Genomic_DNA"/>
</dbReference>
<dbReference type="SUPFAM" id="SSF48452">
    <property type="entry name" value="TPR-like"/>
    <property type="match status" value="1"/>
</dbReference>
<evidence type="ECO:0000256" key="1">
    <source>
        <dbReference type="PROSITE-ProRule" id="PRU00339"/>
    </source>
</evidence>
<evidence type="ECO:0008006" key="4">
    <source>
        <dbReference type="Google" id="ProtNLM"/>
    </source>
</evidence>
<dbReference type="Gene3D" id="1.25.40.10">
    <property type="entry name" value="Tetratricopeptide repeat domain"/>
    <property type="match status" value="1"/>
</dbReference>
<organism evidence="3">
    <name type="scientific">Pseudomonas solani</name>
    <dbReference type="NCBI Taxonomy" id="2731552"/>
    <lineage>
        <taxon>Bacteria</taxon>
        <taxon>Pseudomonadati</taxon>
        <taxon>Pseudomonadota</taxon>
        <taxon>Gammaproteobacteria</taxon>
        <taxon>Pseudomonadales</taxon>
        <taxon>Pseudomonadaceae</taxon>
        <taxon>Pseudomonas</taxon>
    </lineage>
</organism>
<dbReference type="AlphaFoldDB" id="A0AAU7Y8F9"/>
<proteinExistence type="predicted"/>
<dbReference type="InterPro" id="IPR019734">
    <property type="entry name" value="TPR_rpt"/>
</dbReference>
<reference evidence="3" key="1">
    <citation type="submission" date="2023-08" db="EMBL/GenBank/DDBJ databases">
        <title>Increased levels of nutrients transform a symbiont into a lethal pathobiont.</title>
        <authorList>
            <person name="Lachnit T."/>
            <person name="Ulrich L."/>
            <person name="Willmer F.M."/>
            <person name="Hasenbein T."/>
            <person name="Steiner L.X."/>
            <person name="Wolters M."/>
            <person name="Herbst E.M."/>
            <person name="Deines P."/>
        </authorList>
    </citation>
    <scope>NUCLEOTIDE SEQUENCE</scope>
    <source>
        <strain evidence="3">T3</strain>
    </source>
</reference>
<dbReference type="RefSeq" id="WP_350447839.1">
    <property type="nucleotide sequence ID" value="NZ_CP158373.1"/>
</dbReference>
<evidence type="ECO:0000256" key="2">
    <source>
        <dbReference type="SAM" id="MobiDB-lite"/>
    </source>
</evidence>
<keyword evidence="1" id="KW-0802">TPR repeat</keyword>
<feature type="region of interest" description="Disordered" evidence="2">
    <location>
        <begin position="1"/>
        <end position="33"/>
    </location>
</feature>
<evidence type="ECO:0000313" key="3">
    <source>
        <dbReference type="EMBL" id="XBY65287.1"/>
    </source>
</evidence>
<name>A0AAU7Y8F9_9PSED</name>
<accession>A0AAU7Y8F9</accession>
<dbReference type="SMART" id="SM00028">
    <property type="entry name" value="TPR"/>
    <property type="match status" value="2"/>
</dbReference>
<protein>
    <recommendedName>
        <fullName evidence="4">Tetratricopeptide repeat protein</fullName>
    </recommendedName>
</protein>
<dbReference type="PROSITE" id="PS50005">
    <property type="entry name" value="TPR"/>
    <property type="match status" value="1"/>
</dbReference>
<dbReference type="InterPro" id="IPR011990">
    <property type="entry name" value="TPR-like_helical_dom_sf"/>
</dbReference>